<reference evidence="4" key="2">
    <citation type="submission" date="2020-03" db="EMBL/GenBank/DDBJ databases">
        <title>Walnut 2.0.</title>
        <authorList>
            <person name="Marrano A."/>
            <person name="Britton M."/>
            <person name="Zimin A.V."/>
            <person name="Zaini P.A."/>
            <person name="Workman R."/>
            <person name="Puiu D."/>
            <person name="Bianco L."/>
            <person name="Allen B.J."/>
            <person name="Troggio M."/>
            <person name="Leslie C.A."/>
            <person name="Timp W."/>
            <person name="Dendekar A."/>
            <person name="Salzberg S.L."/>
            <person name="Neale D.B."/>
        </authorList>
    </citation>
    <scope>NUCLEOTIDE SEQUENCE</scope>
    <source>
        <tissue evidence="4">Leaves</tissue>
    </source>
</reference>
<dbReference type="EMBL" id="LIHL02000016">
    <property type="protein sequence ID" value="KAF5443583.1"/>
    <property type="molecule type" value="Genomic_DNA"/>
</dbReference>
<evidence type="ECO:0000259" key="3">
    <source>
        <dbReference type="Pfam" id="PF14364"/>
    </source>
</evidence>
<evidence type="ECO:0000313" key="5">
    <source>
        <dbReference type="Proteomes" id="UP000619265"/>
    </source>
</evidence>
<dbReference type="InterPro" id="IPR025520">
    <property type="entry name" value="DUF4408"/>
</dbReference>
<dbReference type="PANTHER" id="PTHR35762">
    <property type="entry name" value="TRANSMEMBRANE PROTEIN"/>
    <property type="match status" value="1"/>
</dbReference>
<reference evidence="4" key="1">
    <citation type="submission" date="2015-10" db="EMBL/GenBank/DDBJ databases">
        <authorList>
            <person name="Martinez-Garcia P.J."/>
            <person name="Crepeau M.W."/>
            <person name="Puiu D."/>
            <person name="Gonzalez-Ibeas D."/>
            <person name="Whalen J."/>
            <person name="Stevens K."/>
            <person name="Paul R."/>
            <person name="Butterfield T."/>
            <person name="Britton M."/>
            <person name="Reagan R."/>
            <person name="Chakraborty S."/>
            <person name="Walawage S.L."/>
            <person name="Vasquez-Gross H.A."/>
            <person name="Cardeno C."/>
            <person name="Famula R."/>
            <person name="Pratt K."/>
            <person name="Kuruganti S."/>
            <person name="Aradhya M.K."/>
            <person name="Leslie C.A."/>
            <person name="Dandekar A.M."/>
            <person name="Salzberg S.L."/>
            <person name="Wegrzyn J.L."/>
            <person name="Langley C.H."/>
            <person name="Neale D.B."/>
        </authorList>
    </citation>
    <scope>NUCLEOTIDE SEQUENCE</scope>
    <source>
        <tissue evidence="4">Leaves</tissue>
    </source>
</reference>
<dbReference type="Gramene" id="Jr16_14360_p1">
    <property type="protein sequence ID" value="cds.Jr16_14360_p1"/>
    <property type="gene ID" value="Jr16_14360"/>
</dbReference>
<dbReference type="AlphaFoldDB" id="A0A833TVC7"/>
<keyword evidence="2" id="KW-0472">Membrane</keyword>
<evidence type="ECO:0000256" key="1">
    <source>
        <dbReference type="SAM" id="MobiDB-lite"/>
    </source>
</evidence>
<feature type="region of interest" description="Disordered" evidence="1">
    <location>
        <begin position="156"/>
        <end position="191"/>
    </location>
</feature>
<feature type="domain" description="DUF4408" evidence="3">
    <location>
        <begin position="55"/>
        <end position="78"/>
    </location>
</feature>
<feature type="transmembrane region" description="Helical" evidence="2">
    <location>
        <begin position="54"/>
        <end position="74"/>
    </location>
</feature>
<feature type="transmembrane region" description="Helical" evidence="2">
    <location>
        <begin position="9"/>
        <end position="34"/>
    </location>
</feature>
<protein>
    <recommendedName>
        <fullName evidence="3">DUF4408 domain-containing protein</fullName>
    </recommendedName>
</protein>
<sequence>MNSYKKSQFLYSLFLHSLIALTCSLLCSYCYWFSSLFCAMKHFLFTSLPNISAFFVKPKCLFIIVNVIVVFLVGESKLFDSNLSPASDLYDEYVERSHSLRGQYSTSRESKVERNSETRDGYIKHSLDYSNQLPQEKEERKLEMILIEDSTNMIEGTKVMKDQEEGEDKKDKVKADQVEDDDDEEEMGLPAEELKQRADEFIARVNKQMWLEANLMV</sequence>
<feature type="compositionally biased region" description="Basic and acidic residues" evidence="1">
    <location>
        <begin position="158"/>
        <end position="177"/>
    </location>
</feature>
<keyword evidence="2" id="KW-1133">Transmembrane helix</keyword>
<feature type="compositionally biased region" description="Acidic residues" evidence="1">
    <location>
        <begin position="178"/>
        <end position="187"/>
    </location>
</feature>
<proteinExistence type="predicted"/>
<comment type="caution">
    <text evidence="4">The sequence shown here is derived from an EMBL/GenBank/DDBJ whole genome shotgun (WGS) entry which is preliminary data.</text>
</comment>
<keyword evidence="2" id="KW-0812">Transmembrane</keyword>
<evidence type="ECO:0000256" key="2">
    <source>
        <dbReference type="SAM" id="Phobius"/>
    </source>
</evidence>
<dbReference type="Proteomes" id="UP000619265">
    <property type="component" value="Unassembled WGS sequence"/>
</dbReference>
<dbReference type="Pfam" id="PF14364">
    <property type="entry name" value="DUF4408"/>
    <property type="match status" value="1"/>
</dbReference>
<evidence type="ECO:0000313" key="4">
    <source>
        <dbReference type="EMBL" id="KAF5443583.1"/>
    </source>
</evidence>
<gene>
    <name evidence="4" type="ORF">F2P56_036129</name>
</gene>
<dbReference type="PANTHER" id="PTHR35762:SF5">
    <property type="entry name" value="DUF4408 DOMAIN-CONTAINING PROTEIN"/>
    <property type="match status" value="1"/>
</dbReference>
<name>A0A833TVC7_JUGRE</name>
<organism evidence="4 5">
    <name type="scientific">Juglans regia</name>
    <name type="common">English walnut</name>
    <dbReference type="NCBI Taxonomy" id="51240"/>
    <lineage>
        <taxon>Eukaryota</taxon>
        <taxon>Viridiplantae</taxon>
        <taxon>Streptophyta</taxon>
        <taxon>Embryophyta</taxon>
        <taxon>Tracheophyta</taxon>
        <taxon>Spermatophyta</taxon>
        <taxon>Magnoliopsida</taxon>
        <taxon>eudicotyledons</taxon>
        <taxon>Gunneridae</taxon>
        <taxon>Pentapetalae</taxon>
        <taxon>rosids</taxon>
        <taxon>fabids</taxon>
        <taxon>Fagales</taxon>
        <taxon>Juglandaceae</taxon>
        <taxon>Juglans</taxon>
    </lineage>
</organism>
<accession>A0A833TVC7</accession>